<sequence>MLLKNIGKIRIGIYAPCDHQSIDLDKIYTINAIKELPIISVVDSNMRSIIRFDGEEFDDFQNILVKVYNFHTAFAEGMSRGCPFVSSDYIVKEDLSQKKCFRLKSFPSIEPIFIDVIFSKIENETFLEIARSIHAYGKKNSCLHGE</sequence>
<dbReference type="EMBL" id="JOMQ01000031">
    <property type="protein sequence ID" value="OUJ02203.1"/>
    <property type="molecule type" value="Genomic_DNA"/>
</dbReference>
<dbReference type="AlphaFoldDB" id="A0A1Z5YUH6"/>
<dbReference type="RefSeq" id="WP_086651285.1">
    <property type="nucleotide sequence ID" value="NZ_JOMQ01000031.1"/>
</dbReference>
<proteinExistence type="predicted"/>
<evidence type="ECO:0000313" key="1">
    <source>
        <dbReference type="EMBL" id="OUJ02203.1"/>
    </source>
</evidence>
<protein>
    <submittedName>
        <fullName evidence="1">Uncharacterized protein</fullName>
    </submittedName>
</protein>
<organism evidence="1 2">
    <name type="scientific">Acetobacter cibinongensis</name>
    <dbReference type="NCBI Taxonomy" id="146475"/>
    <lineage>
        <taxon>Bacteria</taxon>
        <taxon>Pseudomonadati</taxon>
        <taxon>Pseudomonadota</taxon>
        <taxon>Alphaproteobacteria</taxon>
        <taxon>Acetobacterales</taxon>
        <taxon>Acetobacteraceae</taxon>
        <taxon>Acetobacter</taxon>
    </lineage>
</organism>
<accession>A0A1Z5YUH6</accession>
<gene>
    <name evidence="1" type="ORF">HK14_06570</name>
</gene>
<comment type="caution">
    <text evidence="1">The sequence shown here is derived from an EMBL/GenBank/DDBJ whole genome shotgun (WGS) entry which is preliminary data.</text>
</comment>
<dbReference type="Proteomes" id="UP000196086">
    <property type="component" value="Unassembled WGS sequence"/>
</dbReference>
<reference evidence="1 2" key="1">
    <citation type="submission" date="2014-06" db="EMBL/GenBank/DDBJ databases">
        <authorList>
            <person name="Ju J."/>
            <person name="Zhang J."/>
        </authorList>
    </citation>
    <scope>NUCLEOTIDE SEQUENCE [LARGE SCALE GENOMIC DNA]</scope>
    <source>
        <strain evidence="1 2">DsW_47</strain>
    </source>
</reference>
<name>A0A1Z5YUH6_9PROT</name>
<evidence type="ECO:0000313" key="2">
    <source>
        <dbReference type="Proteomes" id="UP000196086"/>
    </source>
</evidence>